<dbReference type="GO" id="GO:0003682">
    <property type="term" value="F:chromatin binding"/>
    <property type="evidence" value="ECO:0007669"/>
    <property type="project" value="TreeGrafter"/>
</dbReference>
<evidence type="ECO:0000256" key="2">
    <source>
        <dbReference type="ARBA" id="ARBA00009252"/>
    </source>
</evidence>
<sequence>MNGQSNNANGWHRPQEVRNNDPRALLSTYPIASVTPVMQPGMHLSTLTQLAPVPTYMQPHLVPGFVPDAFNTRNSRPQDHLSRLSSTSVPTNGHERAYWDANQQQAVRLINPPMQHVQHASNSAQYQMPTPPQYHPMHQSRNIYAPQHPPNAFVHSILPSGPYAPREAPLYAQAALHPPRYAPPEDSPRFFSEFLQQKSHEMRESKARSYPTNPPSSYPPQNSQSTYNSMPLSRMLSQTPQKRKAGEDHPNSPSLKRVHSSDQMSWSPVKQASLTSSPVPPSANTSHPNQKPYVEVPPPPVPWSEANVTPRRPTKRPDQFHTPSPSPKRGSERDWQLASDDEAMSSRIVPPSTQSRFGGDERSALDRLLSFIDDIFEAEDSVPADGPAEDSYESTGFFSKMTTDWSRPNLSVEFIARLAKIVDQVAQPKQRARRDALFHSPSVNRSEGLSGVDVQLLSRIIKILERSVVAGEDVEPFPGPTVKLGGLSSADGNGKSPSKGKKAKRAKTPEGRKTRSKSRTPVDPDDPTEVDMSKVERALQLAYESVLAADACFAILSVEQLPKQLYSEELITSCLNTVKNQLTRIIYPFLEANSEVQDQISQSLLHIVKHSDQQSNGLRRAVSEIFQTLVSIFPRIDRLVSLSGFAMSESITIQSVFIAIGPFFVAEPAMDGRGGKGSVVISTLGGATSLRGLRLSALSLIRSLFANNEDQRQWIVEEILTSLIKLPDLKHKSGQFRLRDGKSIHTVSALLFQLVQTSPHLLRFECHNLAKKRRYAPEQGKEFEFSEIDQTEISVYAKGLDSAHRVARTIVVFLTQRSGKTKAAKSSNETEYRAILDNLVADLLTVLYLPEWPAATLLLGVLTRLFVASLDDVKTNASLDNSATRATALDHLGTIAARLRAASISALRQQGKAPLTPLEEAVKAMDLDKISALIHAHEEISSYLAKKAAEDQSYSSAQDLSGAAWGHELANALTTCDKTMHPNGDDEYAPDLPKELLEVVKVLKRALLGIWVGSSGDVFSVGNDNDTVKADALSERLGSLSSLNSAFDPILNVILGSLDAAAVFMRTKGLRALGQILASDALPNVRAAIEEHLLDNSAAVRDAAVELIGKYVLQLPEVANDYYEKIADRILDTGLGVRKRVIKLLKVFYQSTTEIGRRVDISARLANRMLDEDDGVKDLAIKTLEELWFGDGSLPQPTSEDEEKLQLKPTVTVILGVVAQRDRHGNVSDFLHRITVDRSEKETQWLHDKYMKICDALIDTLVDGESTTGFNVLSCVRAVQVIVSAQPSVISSSKAMTLLPYLKHATTSEEQLVADSLLRIFRHCIPAMSKSAIKFGQELQANLQSVIVKPSAAGGLQTMQEAIACFCVVITHITQEFKRVIGLLKSCLARLKDATTKFQAQPGNATLNRQIQLLACMVALIGEHCNLDSVRETRPELAAEIQSISKDSVNEHIYHTLVDLYSKFEDSSVQNRILQCLGFLFRAYPTLMTGPLSADLMDRIFASEDQELQSRLLRILQDFLNSESAKHAAQEKAALKSNKKTNKTVDMDAFVGNTQGFAESGVSSAVVQRYLPQILEAALAKNVVVQNAAVDILGFTIKQGLAHPLQACSPCLPVIIALETSENQQLNGRASALHTILHSKHASLIHSRYLECAQVAFQYQQKVNEGGAVCGFRYTTTTAAVLHKWYSLVKEKRQTRMDFIRTITKSFDVDSTKLSSRQEDVDFVRFIVENLSAFDYKTQEEVLAVIRAATNVLSVAGMQMMEILAPSDLMKQLEGGILPPAAEGDPSEPLPVQEFLSRNFEPFSMARASIILAMLLLLKAHLKGMYGISEEKCAKWEPNKKSAIGDKAAVRKVDRPLYWEKLPFATTPLQTAEDVETQKQRFVQLWEADPAIAEPEDDVMILEVA</sequence>
<dbReference type="Gene3D" id="1.25.10.10">
    <property type="entry name" value="Leucine-rich Repeat Variant"/>
    <property type="match status" value="1"/>
</dbReference>
<dbReference type="eggNOG" id="KOG1020">
    <property type="taxonomic scope" value="Eukaryota"/>
</dbReference>
<comment type="subcellular location">
    <subcellularLocation>
        <location evidence="1 6">Nucleus</location>
    </subcellularLocation>
</comment>
<dbReference type="SUPFAM" id="SSF48371">
    <property type="entry name" value="ARM repeat"/>
    <property type="match status" value="1"/>
</dbReference>
<dbReference type="PANTHER" id="PTHR21704">
    <property type="entry name" value="NIPPED-B-LIKE PROTEIN DELANGIN SCC2-RELATED"/>
    <property type="match status" value="1"/>
</dbReference>
<dbReference type="Proteomes" id="UP000007148">
    <property type="component" value="Unassembled WGS sequence"/>
</dbReference>
<feature type="region of interest" description="Disordered" evidence="7">
    <location>
        <begin position="198"/>
        <end position="359"/>
    </location>
</feature>
<dbReference type="EMBL" id="CAFZ01000250">
    <property type="protein sequence ID" value="CCA73754.1"/>
    <property type="molecule type" value="Genomic_DNA"/>
</dbReference>
<dbReference type="FunCoup" id="G4TR09">
    <property type="interactions" value="156"/>
</dbReference>
<feature type="domain" description="Sister chromatid cohesion C-terminal" evidence="8">
    <location>
        <begin position="1563"/>
        <end position="1751"/>
    </location>
</feature>
<organism evidence="9 10">
    <name type="scientific">Serendipita indica (strain DSM 11827)</name>
    <name type="common">Root endophyte fungus</name>
    <name type="synonym">Piriformospora indica</name>
    <dbReference type="NCBI Taxonomy" id="1109443"/>
    <lineage>
        <taxon>Eukaryota</taxon>
        <taxon>Fungi</taxon>
        <taxon>Dikarya</taxon>
        <taxon>Basidiomycota</taxon>
        <taxon>Agaricomycotina</taxon>
        <taxon>Agaricomycetes</taxon>
        <taxon>Sebacinales</taxon>
        <taxon>Serendipitaceae</taxon>
        <taxon>Serendipita</taxon>
    </lineage>
</organism>
<evidence type="ECO:0000256" key="1">
    <source>
        <dbReference type="ARBA" id="ARBA00004123"/>
    </source>
</evidence>
<evidence type="ECO:0000256" key="6">
    <source>
        <dbReference type="RuleBase" id="RU364107"/>
    </source>
</evidence>
<dbReference type="CDD" id="cd23958">
    <property type="entry name" value="SCC2"/>
    <property type="match status" value="1"/>
</dbReference>
<dbReference type="InterPro" id="IPR026003">
    <property type="entry name" value="Cohesin_HEAT"/>
</dbReference>
<comment type="similarity">
    <text evidence="2 6">Belongs to the SCC2/Nipped-B family.</text>
</comment>
<reference evidence="9 10" key="1">
    <citation type="journal article" date="2011" name="PLoS Pathog.">
        <title>Endophytic Life Strategies Decoded by Genome and Transcriptome Analyses of the Mutualistic Root Symbiont Piriformospora indica.</title>
        <authorList>
            <person name="Zuccaro A."/>
            <person name="Lahrmann U."/>
            <person name="Guldener U."/>
            <person name="Langen G."/>
            <person name="Pfiffi S."/>
            <person name="Biedenkopf D."/>
            <person name="Wong P."/>
            <person name="Samans B."/>
            <person name="Grimm C."/>
            <person name="Basiewicz M."/>
            <person name="Murat C."/>
            <person name="Martin F."/>
            <person name="Kogel K.H."/>
        </authorList>
    </citation>
    <scope>NUCLEOTIDE SEQUENCE [LARGE SCALE GENOMIC DNA]</scope>
    <source>
        <strain evidence="9 10">DSM 11827</strain>
    </source>
</reference>
<dbReference type="GO" id="GO:0034087">
    <property type="term" value="P:establishment of mitotic sister chromatid cohesion"/>
    <property type="evidence" value="ECO:0007669"/>
    <property type="project" value="TreeGrafter"/>
</dbReference>
<evidence type="ECO:0000256" key="4">
    <source>
        <dbReference type="ARBA" id="ARBA00023242"/>
    </source>
</evidence>
<keyword evidence="5 6" id="KW-0131">Cell cycle</keyword>
<dbReference type="Pfam" id="PF12765">
    <property type="entry name" value="Cohesin_HEAT"/>
    <property type="match status" value="1"/>
</dbReference>
<dbReference type="GO" id="GO:1990414">
    <property type="term" value="P:replication-born double-strand break repair via sister chromatid exchange"/>
    <property type="evidence" value="ECO:0007669"/>
    <property type="project" value="TreeGrafter"/>
</dbReference>
<dbReference type="HOGENOM" id="CLU_000655_0_0_1"/>
<evidence type="ECO:0000256" key="3">
    <source>
        <dbReference type="ARBA" id="ARBA00022737"/>
    </source>
</evidence>
<evidence type="ECO:0000256" key="7">
    <source>
        <dbReference type="SAM" id="MobiDB-lite"/>
    </source>
</evidence>
<gene>
    <name evidence="9" type="ORF">PIIN_07709</name>
</gene>
<feature type="region of interest" description="Disordered" evidence="7">
    <location>
        <begin position="480"/>
        <end position="531"/>
    </location>
</feature>
<evidence type="ECO:0000256" key="5">
    <source>
        <dbReference type="ARBA" id="ARBA00023306"/>
    </source>
</evidence>
<dbReference type="GO" id="GO:0010468">
    <property type="term" value="P:regulation of gene expression"/>
    <property type="evidence" value="ECO:0007669"/>
    <property type="project" value="InterPro"/>
</dbReference>
<dbReference type="InterPro" id="IPR016024">
    <property type="entry name" value="ARM-type_fold"/>
</dbReference>
<evidence type="ECO:0000313" key="10">
    <source>
        <dbReference type="Proteomes" id="UP000007148"/>
    </source>
</evidence>
<proteinExistence type="inferred from homology"/>
<feature type="compositionally biased region" description="Polar residues" evidence="7">
    <location>
        <begin position="227"/>
        <end position="240"/>
    </location>
</feature>
<evidence type="ECO:0000259" key="8">
    <source>
        <dbReference type="Pfam" id="PF12830"/>
    </source>
</evidence>
<keyword evidence="10" id="KW-1185">Reference proteome</keyword>
<dbReference type="PANTHER" id="PTHR21704:SF18">
    <property type="entry name" value="NIPPED-B-LIKE PROTEIN"/>
    <property type="match status" value="1"/>
</dbReference>
<dbReference type="OrthoDB" id="418242at2759"/>
<dbReference type="OMA" id="GSTDWPA"/>
<dbReference type="InterPro" id="IPR011989">
    <property type="entry name" value="ARM-like"/>
</dbReference>
<accession>G4TR09</accession>
<protein>
    <recommendedName>
        <fullName evidence="6">Sister chromatid cohesion protein</fullName>
    </recommendedName>
</protein>
<dbReference type="InParanoid" id="G4TR09"/>
<dbReference type="GO" id="GO:0071169">
    <property type="term" value="P:establishment of protein localization to chromatin"/>
    <property type="evidence" value="ECO:0007669"/>
    <property type="project" value="TreeGrafter"/>
</dbReference>
<dbReference type="Pfam" id="PF12830">
    <property type="entry name" value="Nipped-B_C"/>
    <property type="match status" value="1"/>
</dbReference>
<feature type="compositionally biased region" description="Basic and acidic residues" evidence="7">
    <location>
        <begin position="198"/>
        <end position="207"/>
    </location>
</feature>
<feature type="region of interest" description="Disordered" evidence="7">
    <location>
        <begin position="71"/>
        <end position="92"/>
    </location>
</feature>
<comment type="caution">
    <text evidence="9">The sequence shown here is derived from an EMBL/GenBank/DDBJ whole genome shotgun (WGS) entry which is preliminary data.</text>
</comment>
<evidence type="ECO:0000313" key="9">
    <source>
        <dbReference type="EMBL" id="CCA73754.1"/>
    </source>
</evidence>
<dbReference type="InterPro" id="IPR024986">
    <property type="entry name" value="Nipped-B_C"/>
</dbReference>
<name>G4TR09_SERID</name>
<dbReference type="InterPro" id="IPR033031">
    <property type="entry name" value="Scc2/Nipped-B"/>
</dbReference>
<feature type="compositionally biased region" description="Polar residues" evidence="7">
    <location>
        <begin position="261"/>
        <end position="289"/>
    </location>
</feature>
<keyword evidence="4 6" id="KW-0539">Nucleus</keyword>
<dbReference type="GO" id="GO:0090694">
    <property type="term" value="C:Scc2-Scc4 cohesin loading complex"/>
    <property type="evidence" value="ECO:0007669"/>
    <property type="project" value="TreeGrafter"/>
</dbReference>
<keyword evidence="3 6" id="KW-0677">Repeat</keyword>
<dbReference type="STRING" id="1109443.G4TR09"/>
<dbReference type="GO" id="GO:0061775">
    <property type="term" value="F:cohesin loader activity"/>
    <property type="evidence" value="ECO:0007669"/>
    <property type="project" value="InterPro"/>
</dbReference>
<dbReference type="GO" id="GO:0140588">
    <property type="term" value="P:chromatin looping"/>
    <property type="evidence" value="ECO:0007669"/>
    <property type="project" value="InterPro"/>
</dbReference>